<dbReference type="EMBL" id="JAUSZV010000005">
    <property type="protein sequence ID" value="MDQ0908188.1"/>
    <property type="molecule type" value="Genomic_DNA"/>
</dbReference>
<name>A0AAW8FEB6_9ACTN</name>
<sequence>MNITKPAALLLAAGAMRTGRHPHDRRRRRQPGLGGSGRRTSPHRTARG</sequence>
<feature type="compositionally biased region" description="Basic residues" evidence="1">
    <location>
        <begin position="18"/>
        <end position="30"/>
    </location>
</feature>
<comment type="caution">
    <text evidence="2">The sequence shown here is derived from an EMBL/GenBank/DDBJ whole genome shotgun (WGS) entry which is preliminary data.</text>
</comment>
<dbReference type="RefSeq" id="WP_306986862.1">
    <property type="nucleotide sequence ID" value="NZ_JAUSYQ010000002.1"/>
</dbReference>
<proteinExistence type="predicted"/>
<protein>
    <submittedName>
        <fullName evidence="2">Uncharacterized protein</fullName>
    </submittedName>
</protein>
<feature type="region of interest" description="Disordered" evidence="1">
    <location>
        <begin position="14"/>
        <end position="48"/>
    </location>
</feature>
<gene>
    <name evidence="2" type="ORF">QFZ22_004173</name>
</gene>
<accession>A0AAW8FEB6</accession>
<evidence type="ECO:0000256" key="1">
    <source>
        <dbReference type="SAM" id="MobiDB-lite"/>
    </source>
</evidence>
<evidence type="ECO:0000313" key="3">
    <source>
        <dbReference type="Proteomes" id="UP001234216"/>
    </source>
</evidence>
<reference evidence="2" key="1">
    <citation type="submission" date="2023-07" db="EMBL/GenBank/DDBJ databases">
        <title>Comparative genomics of wheat-associated soil bacteria to identify genetic determinants of phenazine resistance.</title>
        <authorList>
            <person name="Mouncey N."/>
        </authorList>
    </citation>
    <scope>NUCLEOTIDE SEQUENCE</scope>
    <source>
        <strain evidence="2">V4I22</strain>
    </source>
</reference>
<dbReference type="Proteomes" id="UP001234216">
    <property type="component" value="Unassembled WGS sequence"/>
</dbReference>
<organism evidence="2 3">
    <name type="scientific">Streptomyces canus</name>
    <dbReference type="NCBI Taxonomy" id="58343"/>
    <lineage>
        <taxon>Bacteria</taxon>
        <taxon>Bacillati</taxon>
        <taxon>Actinomycetota</taxon>
        <taxon>Actinomycetes</taxon>
        <taxon>Kitasatosporales</taxon>
        <taxon>Streptomycetaceae</taxon>
        <taxon>Streptomyces</taxon>
        <taxon>Streptomyces aurantiacus group</taxon>
    </lineage>
</organism>
<evidence type="ECO:0000313" key="2">
    <source>
        <dbReference type="EMBL" id="MDQ0908188.1"/>
    </source>
</evidence>
<dbReference type="AlphaFoldDB" id="A0AAW8FEB6"/>